<reference evidence="2 3" key="1">
    <citation type="journal article" date="2021" name="Plant Biotechnol. J.">
        <title>Multi-omics assisted identification of the key and species-specific regulatory components of drought-tolerant mechanisms in Gossypium stocksii.</title>
        <authorList>
            <person name="Yu D."/>
            <person name="Ke L."/>
            <person name="Zhang D."/>
            <person name="Wu Y."/>
            <person name="Sun Y."/>
            <person name="Mei J."/>
            <person name="Sun J."/>
            <person name="Sun Y."/>
        </authorList>
    </citation>
    <scope>NUCLEOTIDE SEQUENCE [LARGE SCALE GENOMIC DNA]</scope>
    <source>
        <strain evidence="3">cv. E1</strain>
        <tissue evidence="2">Leaf</tissue>
    </source>
</reference>
<feature type="compositionally biased region" description="Basic and acidic residues" evidence="1">
    <location>
        <begin position="20"/>
        <end position="29"/>
    </location>
</feature>
<protein>
    <submittedName>
        <fullName evidence="2">Uncharacterized protein</fullName>
    </submittedName>
</protein>
<organism evidence="2 3">
    <name type="scientific">Gossypium stocksii</name>
    <dbReference type="NCBI Taxonomy" id="47602"/>
    <lineage>
        <taxon>Eukaryota</taxon>
        <taxon>Viridiplantae</taxon>
        <taxon>Streptophyta</taxon>
        <taxon>Embryophyta</taxon>
        <taxon>Tracheophyta</taxon>
        <taxon>Spermatophyta</taxon>
        <taxon>Magnoliopsida</taxon>
        <taxon>eudicotyledons</taxon>
        <taxon>Gunneridae</taxon>
        <taxon>Pentapetalae</taxon>
        <taxon>rosids</taxon>
        <taxon>malvids</taxon>
        <taxon>Malvales</taxon>
        <taxon>Malvaceae</taxon>
        <taxon>Malvoideae</taxon>
        <taxon>Gossypium</taxon>
    </lineage>
</organism>
<proteinExistence type="predicted"/>
<evidence type="ECO:0000256" key="1">
    <source>
        <dbReference type="SAM" id="MobiDB-lite"/>
    </source>
</evidence>
<dbReference type="AlphaFoldDB" id="A0A9D3UD34"/>
<dbReference type="EMBL" id="JAIQCV010000012">
    <property type="protein sequence ID" value="KAH1038449.1"/>
    <property type="molecule type" value="Genomic_DNA"/>
</dbReference>
<gene>
    <name evidence="2" type="ORF">J1N35_040192</name>
</gene>
<comment type="caution">
    <text evidence="2">The sequence shown here is derived from an EMBL/GenBank/DDBJ whole genome shotgun (WGS) entry which is preliminary data.</text>
</comment>
<feature type="region of interest" description="Disordered" evidence="1">
    <location>
        <begin position="1"/>
        <end position="29"/>
    </location>
</feature>
<name>A0A9D3UD34_9ROSI</name>
<dbReference type="Proteomes" id="UP000828251">
    <property type="component" value="Unassembled WGS sequence"/>
</dbReference>
<accession>A0A9D3UD34</accession>
<evidence type="ECO:0000313" key="2">
    <source>
        <dbReference type="EMBL" id="KAH1038449.1"/>
    </source>
</evidence>
<dbReference type="OrthoDB" id="979462at2759"/>
<sequence>MSAAPHSGGEIGRVTKKVRRENESSDEGAKGAMLIVGWRTTTMGIDPASFKDLLLGESRSHSDAQEDDDFVLLKGDATRERVDEIPSTNFPGRIHALIVKRVDRTILSSY</sequence>
<evidence type="ECO:0000313" key="3">
    <source>
        <dbReference type="Proteomes" id="UP000828251"/>
    </source>
</evidence>
<keyword evidence="3" id="KW-1185">Reference proteome</keyword>